<dbReference type="EMBL" id="JARQAG010000001">
    <property type="protein sequence ID" value="MDT2730956.1"/>
    <property type="molecule type" value="Genomic_DNA"/>
</dbReference>
<keyword evidence="6 8" id="KW-0472">Membrane</keyword>
<dbReference type="HAMAP" id="MF_01416">
    <property type="entry name" value="ATP_synth_delta_bact"/>
    <property type="match status" value="1"/>
</dbReference>
<keyword evidence="2 8" id="KW-0813">Transport</keyword>
<keyword evidence="8" id="KW-0139">CF(1)</keyword>
<evidence type="ECO:0000256" key="3">
    <source>
        <dbReference type="ARBA" id="ARBA00022475"/>
    </source>
</evidence>
<dbReference type="GO" id="GO:0005886">
    <property type="term" value="C:plasma membrane"/>
    <property type="evidence" value="ECO:0007669"/>
    <property type="project" value="UniProtKB-SubCell"/>
</dbReference>
<keyword evidence="5 8" id="KW-0406">Ion transport</keyword>
<dbReference type="Proteomes" id="UP001180515">
    <property type="component" value="Unassembled WGS sequence"/>
</dbReference>
<evidence type="ECO:0000313" key="10">
    <source>
        <dbReference type="EMBL" id="PCH12137.1"/>
    </source>
</evidence>
<dbReference type="EMBL" id="NSGR01000008">
    <property type="protein sequence ID" value="PCH12137.1"/>
    <property type="molecule type" value="Genomic_DNA"/>
</dbReference>
<dbReference type="NCBIfam" id="TIGR01145">
    <property type="entry name" value="ATP_synt_delta"/>
    <property type="match status" value="1"/>
</dbReference>
<comment type="function">
    <text evidence="8">This protein is part of the stalk that links CF(0) to CF(1). It either transmits conformational changes from CF(0) to CF(1) or is implicated in proton conduction.</text>
</comment>
<evidence type="ECO:0000256" key="8">
    <source>
        <dbReference type="HAMAP-Rule" id="MF_01416"/>
    </source>
</evidence>
<dbReference type="Gene3D" id="1.10.520.20">
    <property type="entry name" value="N-terminal domain of the delta subunit of the F1F0-ATP synthase"/>
    <property type="match status" value="1"/>
</dbReference>
<evidence type="ECO:0000256" key="5">
    <source>
        <dbReference type="ARBA" id="ARBA00023065"/>
    </source>
</evidence>
<comment type="caution">
    <text evidence="10">The sequence shown here is derived from an EMBL/GenBank/DDBJ whole genome shotgun (WGS) entry which is preliminary data.</text>
</comment>
<organism evidence="10 11">
    <name type="scientific">Streptococcus parauberis</name>
    <dbReference type="NCBI Taxonomy" id="1348"/>
    <lineage>
        <taxon>Bacteria</taxon>
        <taxon>Bacillati</taxon>
        <taxon>Bacillota</taxon>
        <taxon>Bacilli</taxon>
        <taxon>Lactobacillales</taxon>
        <taxon>Streptococcaceae</taxon>
        <taxon>Streptococcus</taxon>
    </lineage>
</organism>
<dbReference type="RefSeq" id="WP_003103493.1">
    <property type="nucleotide sequence ID" value="NZ_JARQAG010000001.1"/>
</dbReference>
<dbReference type="GeneID" id="61419950"/>
<dbReference type="PANTHER" id="PTHR11910">
    <property type="entry name" value="ATP SYNTHASE DELTA CHAIN"/>
    <property type="match status" value="1"/>
</dbReference>
<evidence type="ECO:0000256" key="1">
    <source>
        <dbReference type="ARBA" id="ARBA00004370"/>
    </source>
</evidence>
<dbReference type="Proteomes" id="UP000217465">
    <property type="component" value="Unassembled WGS sequence"/>
</dbReference>
<name>A0A854W742_9STRE</name>
<dbReference type="SUPFAM" id="SSF47928">
    <property type="entry name" value="N-terminal domain of the delta subunit of the F1F0-ATP synthase"/>
    <property type="match status" value="1"/>
</dbReference>
<gene>
    <name evidence="8 10" type="primary">atpH</name>
    <name evidence="10" type="ORF">A9Y57_00852</name>
    <name evidence="9" type="ORF">P7G31_01650</name>
</gene>
<evidence type="ECO:0000256" key="4">
    <source>
        <dbReference type="ARBA" id="ARBA00022781"/>
    </source>
</evidence>
<comment type="function">
    <text evidence="8">F(1)F(0) ATP synthase produces ATP from ADP in the presence of a proton or sodium gradient. F-type ATPases consist of two structural domains, F(1) containing the extramembraneous catalytic core and F(0) containing the membrane proton channel, linked together by a central stalk and a peripheral stalk. During catalysis, ATP synthesis in the catalytic domain of F(1) is coupled via a rotary mechanism of the central stalk subunits to proton translocation.</text>
</comment>
<protein>
    <recommendedName>
        <fullName evidence="8">ATP synthase subunit delta</fullName>
    </recommendedName>
    <alternativeName>
        <fullName evidence="8">ATP synthase F(1) sector subunit delta</fullName>
    </alternativeName>
    <alternativeName>
        <fullName evidence="8">F-type ATPase subunit delta</fullName>
        <shortName evidence="8">F-ATPase subunit delta</shortName>
    </alternativeName>
</protein>
<comment type="similarity">
    <text evidence="8">Belongs to the ATPase delta chain family.</text>
</comment>
<dbReference type="Pfam" id="PF00213">
    <property type="entry name" value="OSCP"/>
    <property type="match status" value="1"/>
</dbReference>
<accession>A0A854W742</accession>
<keyword evidence="7 8" id="KW-0066">ATP synthesis</keyword>
<reference evidence="9" key="2">
    <citation type="submission" date="2023-03" db="EMBL/GenBank/DDBJ databases">
        <authorList>
            <person name="Shen W."/>
            <person name="Cai J."/>
        </authorList>
    </citation>
    <scope>NUCLEOTIDE SEQUENCE</scope>
    <source>
        <strain evidence="9">P82-2</strain>
    </source>
</reference>
<dbReference type="AlphaFoldDB" id="A0A854W742"/>
<reference evidence="10 11" key="1">
    <citation type="submission" date="2016-06" db="EMBL/GenBank/DDBJ databases">
        <authorList>
            <person name="Haines A.N."/>
            <person name="Council K.R."/>
        </authorList>
    </citation>
    <scope>NUCLEOTIDE SEQUENCE [LARGE SCALE GENOMIC DNA]</scope>
    <source>
        <strain evidence="10 11">SP158-29</strain>
    </source>
</reference>
<keyword evidence="3 8" id="KW-1003">Cell membrane</keyword>
<sequence>MTKKEETLIGQYAKSLVEVAFEHNVSQALKTDLLAILETFEATQLEQKLASLAVSQGEKENLIRLLKDPSTVYINNLIELLIQNDRMNYFAKIVQNSLERLSQINNEYDVQVSTTVPLTEKQKFQIRNIVLKKFGFKTGRIIETIDEALLGGFIINVNNNVIDTSLKRQLSEFKKKLI</sequence>
<dbReference type="PRINTS" id="PR00125">
    <property type="entry name" value="ATPASEDELTA"/>
</dbReference>
<keyword evidence="4 8" id="KW-0375">Hydrogen ion transport</keyword>
<dbReference type="GO" id="GO:0045259">
    <property type="term" value="C:proton-transporting ATP synthase complex"/>
    <property type="evidence" value="ECO:0007669"/>
    <property type="project" value="UniProtKB-KW"/>
</dbReference>
<evidence type="ECO:0000256" key="2">
    <source>
        <dbReference type="ARBA" id="ARBA00022448"/>
    </source>
</evidence>
<proteinExistence type="inferred from homology"/>
<dbReference type="InterPro" id="IPR026015">
    <property type="entry name" value="ATP_synth_OSCP/delta_N_sf"/>
</dbReference>
<dbReference type="GO" id="GO:0046933">
    <property type="term" value="F:proton-transporting ATP synthase activity, rotational mechanism"/>
    <property type="evidence" value="ECO:0007669"/>
    <property type="project" value="UniProtKB-UniRule"/>
</dbReference>
<comment type="subcellular location">
    <subcellularLocation>
        <location evidence="8">Cell membrane</location>
        <topology evidence="8">Peripheral membrane protein</topology>
    </subcellularLocation>
    <subcellularLocation>
        <location evidence="1">Membrane</location>
    </subcellularLocation>
</comment>
<dbReference type="NCBIfam" id="NF004401">
    <property type="entry name" value="PRK05758.2-1"/>
    <property type="match status" value="1"/>
</dbReference>
<evidence type="ECO:0000313" key="11">
    <source>
        <dbReference type="Proteomes" id="UP000217465"/>
    </source>
</evidence>
<dbReference type="InterPro" id="IPR000711">
    <property type="entry name" value="ATPase_OSCP/dsu"/>
</dbReference>
<evidence type="ECO:0000256" key="6">
    <source>
        <dbReference type="ARBA" id="ARBA00023136"/>
    </source>
</evidence>
<evidence type="ECO:0000313" key="9">
    <source>
        <dbReference type="EMBL" id="MDT2730956.1"/>
    </source>
</evidence>
<evidence type="ECO:0000256" key="7">
    <source>
        <dbReference type="ARBA" id="ARBA00023310"/>
    </source>
</evidence>